<dbReference type="HOGENOM" id="CLU_1526358_0_0_1"/>
<dbReference type="AlphaFoldDB" id="I4YH34"/>
<dbReference type="InterPro" id="IPR001810">
    <property type="entry name" value="F-box_dom"/>
</dbReference>
<organism evidence="2 3">
    <name type="scientific">Wallemia mellicola (strain ATCC MYA-4683 / CBS 633.66)</name>
    <name type="common">Wallemia sebi (CBS 633.66)</name>
    <dbReference type="NCBI Taxonomy" id="671144"/>
    <lineage>
        <taxon>Eukaryota</taxon>
        <taxon>Fungi</taxon>
        <taxon>Dikarya</taxon>
        <taxon>Basidiomycota</taxon>
        <taxon>Wallemiomycotina</taxon>
        <taxon>Wallemiomycetes</taxon>
        <taxon>Wallemiales</taxon>
        <taxon>Wallemiaceae</taxon>
        <taxon>Wallemia</taxon>
    </lineage>
</organism>
<evidence type="ECO:0000313" key="3">
    <source>
        <dbReference type="Proteomes" id="UP000005242"/>
    </source>
</evidence>
<keyword evidence="3" id="KW-1185">Reference proteome</keyword>
<gene>
    <name evidence="2" type="ORF">WALSEDRAFT_31415</name>
</gene>
<reference evidence="2 3" key="1">
    <citation type="journal article" date="2012" name="Fungal Genet. Biol.">
        <title>The genome of the xerotolerant mold Wallemia sebi reveals adaptations to osmotic stress and suggests cryptic sexual reproduction.</title>
        <authorList>
            <person name="Padamsee M."/>
            <person name="Kumar T.K.A."/>
            <person name="Riley R."/>
            <person name="Binder M."/>
            <person name="Boyd A."/>
            <person name="Calvo A.M."/>
            <person name="Furukawa K."/>
            <person name="Hesse C."/>
            <person name="Hohmann S."/>
            <person name="James T.Y."/>
            <person name="LaButti K."/>
            <person name="Lapidus A."/>
            <person name="Lindquist E."/>
            <person name="Lucas S."/>
            <person name="Miller K."/>
            <person name="Shantappa S."/>
            <person name="Grigoriev I.V."/>
            <person name="Hibbett D.S."/>
            <person name="McLaughlin D.J."/>
            <person name="Spatafora J.W."/>
            <person name="Aime M.C."/>
        </authorList>
    </citation>
    <scope>NUCLEOTIDE SEQUENCE [LARGE SCALE GENOMIC DNA]</scope>
    <source>
        <strain evidence="3">ATCC MYA-4683 / CBS 633.66</strain>
    </source>
</reference>
<protein>
    <recommendedName>
        <fullName evidence="1">F-box domain-containing protein</fullName>
    </recommendedName>
</protein>
<dbReference type="RefSeq" id="XP_006956666.1">
    <property type="nucleotide sequence ID" value="XM_006956604.1"/>
</dbReference>
<dbReference type="GeneID" id="18471298"/>
<accession>I4YH34</accession>
<dbReference type="Proteomes" id="UP000005242">
    <property type="component" value="Unassembled WGS sequence"/>
</dbReference>
<evidence type="ECO:0000259" key="1">
    <source>
        <dbReference type="PROSITE" id="PS50181"/>
    </source>
</evidence>
<sequence>MKRLPIELITKITNYCNKSTLKSLRLVNKHLNDLTVDSVMECCKYDRSLIKSENRNLVKHLIVLDSLNLDSLVAILPSFNQLQSITLNPKSAQVVFEDPELDSTMALQKACPTLNQVTFDGDQVFKIVTQPAGIEFFKTKISACNDNSFCDSCDCSPNRFQPKLMLRKRRTLRVAY</sequence>
<proteinExistence type="predicted"/>
<dbReference type="OMA" id="NEVIYEC"/>
<evidence type="ECO:0000313" key="2">
    <source>
        <dbReference type="EMBL" id="EIM23276.1"/>
    </source>
</evidence>
<dbReference type="EMBL" id="JH668225">
    <property type="protein sequence ID" value="EIM23276.1"/>
    <property type="molecule type" value="Genomic_DNA"/>
</dbReference>
<feature type="domain" description="F-box" evidence="1">
    <location>
        <begin position="1"/>
        <end position="34"/>
    </location>
</feature>
<dbReference type="PROSITE" id="PS50181">
    <property type="entry name" value="FBOX"/>
    <property type="match status" value="1"/>
</dbReference>
<dbReference type="InParanoid" id="I4YH34"/>
<name>I4YH34_WALMC</name>
<dbReference type="KEGG" id="wse:WALSEDRAFT_31415"/>